<dbReference type="EMBL" id="SMLK01000004">
    <property type="protein sequence ID" value="TFZ00087.1"/>
    <property type="molecule type" value="Genomic_DNA"/>
</dbReference>
<sequence length="278" mass="29852">MKNPSGPARHFSRSRSKLFMESCMSSPSRKSIGTRRPRVTAMLVLCALALLASVRPASAQQVLEVEAERTITVDVPADGLTLFRTEGAKLLKVRHLQRELAAEADPDKSEVTIQPLKTSGVTALFLVTETLTIPVNVRIEKGRGARTIVLRTPAPPPAPAPKRKAQDPHAPAQEQVRSIKDIVIAAAGQAVDESVYEVSHAGKALPPVDSLQVFHQLTVTSARGLSGRRYVITNPTDRTIVLDERKLRTPDALAVAVEEVELPPGGATVAVVVHSSGE</sequence>
<dbReference type="InterPro" id="IPR055397">
    <property type="entry name" value="TraK_C"/>
</dbReference>
<proteinExistence type="predicted"/>
<evidence type="ECO:0000256" key="1">
    <source>
        <dbReference type="SAM" id="MobiDB-lite"/>
    </source>
</evidence>
<comment type="caution">
    <text evidence="3">The sequence shown here is derived from an EMBL/GenBank/DDBJ whole genome shotgun (WGS) entry which is preliminary data.</text>
</comment>
<protein>
    <recommendedName>
        <fullName evidence="2">TraK C-terminal domain-containing protein</fullName>
    </recommendedName>
</protein>
<evidence type="ECO:0000259" key="2">
    <source>
        <dbReference type="Pfam" id="PF23536"/>
    </source>
</evidence>
<accession>A0A4Z0BL79</accession>
<evidence type="ECO:0000313" key="3">
    <source>
        <dbReference type="EMBL" id="TFZ00087.1"/>
    </source>
</evidence>
<feature type="region of interest" description="Disordered" evidence="1">
    <location>
        <begin position="150"/>
        <end position="172"/>
    </location>
</feature>
<feature type="domain" description="TraK C-terminal" evidence="2">
    <location>
        <begin position="178"/>
        <end position="273"/>
    </location>
</feature>
<dbReference type="AlphaFoldDB" id="A0A4Z0BL79"/>
<evidence type="ECO:0000313" key="4">
    <source>
        <dbReference type="Proteomes" id="UP000297839"/>
    </source>
</evidence>
<dbReference type="Proteomes" id="UP000297839">
    <property type="component" value="Unassembled WGS sequence"/>
</dbReference>
<reference evidence="3 4" key="1">
    <citation type="submission" date="2019-03" db="EMBL/GenBank/DDBJ databases">
        <title>Ramlibacter sp. 18x22-1, whole genome shotgun sequence.</title>
        <authorList>
            <person name="Zhang X."/>
            <person name="Feng G."/>
            <person name="Zhu H."/>
        </authorList>
    </citation>
    <scope>NUCLEOTIDE SEQUENCE [LARGE SCALE GENOMIC DNA]</scope>
    <source>
        <strain evidence="3 4">18x22-1</strain>
    </source>
</reference>
<name>A0A4Z0BL79_9BURK</name>
<organism evidence="3 4">
    <name type="scientific">Ramlibacter humi</name>
    <dbReference type="NCBI Taxonomy" id="2530451"/>
    <lineage>
        <taxon>Bacteria</taxon>
        <taxon>Pseudomonadati</taxon>
        <taxon>Pseudomonadota</taxon>
        <taxon>Betaproteobacteria</taxon>
        <taxon>Burkholderiales</taxon>
        <taxon>Comamonadaceae</taxon>
        <taxon>Ramlibacter</taxon>
    </lineage>
</organism>
<dbReference type="Pfam" id="PF23536">
    <property type="entry name" value="TraK_C"/>
    <property type="match status" value="1"/>
</dbReference>
<gene>
    <name evidence="3" type="ORF">EZ216_13330</name>
</gene>
<keyword evidence="4" id="KW-1185">Reference proteome</keyword>